<keyword evidence="5" id="KW-1185">Reference proteome</keyword>
<dbReference type="HAMAP" id="MF_00457">
    <property type="entry name" value="UPF0173"/>
    <property type="match status" value="1"/>
</dbReference>
<dbReference type="InterPro" id="IPR050114">
    <property type="entry name" value="UPF0173_UPF0282_UlaG_hydrolase"/>
</dbReference>
<dbReference type="PANTHER" id="PTHR43546:SF3">
    <property type="entry name" value="UPF0173 METAL-DEPENDENT HYDROLASE MJ1163"/>
    <property type="match status" value="1"/>
</dbReference>
<feature type="domain" description="Metallo-beta-lactamase" evidence="3">
    <location>
        <begin position="7"/>
        <end position="194"/>
    </location>
</feature>
<dbReference type="InterPro" id="IPR022877">
    <property type="entry name" value="UPF0173"/>
</dbReference>
<evidence type="ECO:0000256" key="2">
    <source>
        <dbReference type="HAMAP-Rule" id="MF_00457"/>
    </source>
</evidence>
<dbReference type="SUPFAM" id="SSF56281">
    <property type="entry name" value="Metallo-hydrolase/oxidoreductase"/>
    <property type="match status" value="1"/>
</dbReference>
<protein>
    <recommendedName>
        <fullName evidence="2">UPF0173 metal-dependent hydrolase M8H41_23420</fullName>
    </recommendedName>
</protein>
<dbReference type="NCBIfam" id="NF001911">
    <property type="entry name" value="PRK00685.1"/>
    <property type="match status" value="1"/>
</dbReference>
<keyword evidence="1 2" id="KW-0378">Hydrolase</keyword>
<evidence type="ECO:0000256" key="1">
    <source>
        <dbReference type="ARBA" id="ARBA00022801"/>
    </source>
</evidence>
<organism evidence="4 5">
    <name type="scientific">Desulfosporosinus nitroreducens</name>
    <dbReference type="NCBI Taxonomy" id="2018668"/>
    <lineage>
        <taxon>Bacteria</taxon>
        <taxon>Bacillati</taxon>
        <taxon>Bacillota</taxon>
        <taxon>Clostridia</taxon>
        <taxon>Eubacteriales</taxon>
        <taxon>Desulfitobacteriaceae</taxon>
        <taxon>Desulfosporosinus</taxon>
    </lineage>
</organism>
<accession>A0ABT8QWN9</accession>
<name>A0ABT8QWN9_9FIRM</name>
<dbReference type="GO" id="GO:0016787">
    <property type="term" value="F:hydrolase activity"/>
    <property type="evidence" value="ECO:0007669"/>
    <property type="project" value="UniProtKB-KW"/>
</dbReference>
<dbReference type="PANTHER" id="PTHR43546">
    <property type="entry name" value="UPF0173 METAL-DEPENDENT HYDROLASE MJ1163-RELATED"/>
    <property type="match status" value="1"/>
</dbReference>
<dbReference type="Proteomes" id="UP001176021">
    <property type="component" value="Unassembled WGS sequence"/>
</dbReference>
<dbReference type="RefSeq" id="WP_252473120.1">
    <property type="nucleotide sequence ID" value="NZ_JAMHFY010000034.1"/>
</dbReference>
<comment type="caution">
    <text evidence="4">The sequence shown here is derived from an EMBL/GenBank/DDBJ whole genome shotgun (WGS) entry which is preliminary data.</text>
</comment>
<comment type="similarity">
    <text evidence="2">Belongs to the UPF0173 family.</text>
</comment>
<evidence type="ECO:0000313" key="5">
    <source>
        <dbReference type="Proteomes" id="UP001176021"/>
    </source>
</evidence>
<dbReference type="SMART" id="SM00849">
    <property type="entry name" value="Lactamase_B"/>
    <property type="match status" value="1"/>
</dbReference>
<dbReference type="Pfam" id="PF12706">
    <property type="entry name" value="Lactamase_B_2"/>
    <property type="match status" value="1"/>
</dbReference>
<evidence type="ECO:0000313" key="4">
    <source>
        <dbReference type="EMBL" id="MDO0825763.1"/>
    </source>
</evidence>
<dbReference type="InterPro" id="IPR001279">
    <property type="entry name" value="Metallo-B-lactamas"/>
</dbReference>
<reference evidence="4" key="1">
    <citation type="submission" date="2022-05" db="EMBL/GenBank/DDBJ databases">
        <title>Expanded diversity of anoxic marine methylotrophy in a Black Sea sulfate reducing microorganism.</title>
        <authorList>
            <person name="Fischer P.Q."/>
            <person name="Stams A.J.M."/>
            <person name="Villanueva L."/>
            <person name="Sousa D.Z."/>
        </authorList>
    </citation>
    <scope>NUCLEOTIDE SEQUENCE</scope>
    <source>
        <strain evidence="4">P130</strain>
    </source>
</reference>
<dbReference type="InterPro" id="IPR036866">
    <property type="entry name" value="RibonucZ/Hydroxyglut_hydro"/>
</dbReference>
<sequence>MRIHFHGHACFEIVGEAGRILIDPFLTGNPSATARPSDFTHLDAILVTHGHSDHLGDAIHLSKQTGAPIIAVFELASYCQSQGAKTHAMHIGGKHLFPFGLIKLTLALHGSGIQSPNEEHMIYGGLACGFLLQMEGKWLYHAGDTGLFGDMELIGRRYPIEVAMLPIGDNFVMGVEEAVHASQLLRPKVVIPMHYNTFPVIVQDVGEFLHLLQRRVPESRGKALSPGESYEV</sequence>
<proteinExistence type="inferred from homology"/>
<dbReference type="EMBL" id="JAMJEV010000032">
    <property type="protein sequence ID" value="MDO0825763.1"/>
    <property type="molecule type" value="Genomic_DNA"/>
</dbReference>
<gene>
    <name evidence="4" type="ORF">M8H41_23420</name>
</gene>
<evidence type="ECO:0000259" key="3">
    <source>
        <dbReference type="SMART" id="SM00849"/>
    </source>
</evidence>
<dbReference type="Gene3D" id="3.60.15.10">
    <property type="entry name" value="Ribonuclease Z/Hydroxyacylglutathione hydrolase-like"/>
    <property type="match status" value="1"/>
</dbReference>